<dbReference type="Gene3D" id="1.25.40.10">
    <property type="entry name" value="Tetratricopeptide repeat domain"/>
    <property type="match status" value="1"/>
</dbReference>
<evidence type="ECO:0000313" key="2">
    <source>
        <dbReference type="Proteomes" id="UP000295680"/>
    </source>
</evidence>
<dbReference type="PRINTS" id="PR00364">
    <property type="entry name" value="DISEASERSIST"/>
</dbReference>
<dbReference type="AlphaFoldDB" id="A0A4R2JS77"/>
<accession>A0A4R2JS77</accession>
<dbReference type="InterPro" id="IPR011990">
    <property type="entry name" value="TPR-like_helical_dom_sf"/>
</dbReference>
<name>A0A4R2JS77_9PSEU</name>
<proteinExistence type="predicted"/>
<evidence type="ECO:0000313" key="1">
    <source>
        <dbReference type="EMBL" id="TCO61937.1"/>
    </source>
</evidence>
<gene>
    <name evidence="1" type="ORF">EV192_10274</name>
</gene>
<reference evidence="1 2" key="1">
    <citation type="submission" date="2019-03" db="EMBL/GenBank/DDBJ databases">
        <title>Genomic Encyclopedia of Type Strains, Phase IV (KMG-IV): sequencing the most valuable type-strain genomes for metagenomic binning, comparative biology and taxonomic classification.</title>
        <authorList>
            <person name="Goeker M."/>
        </authorList>
    </citation>
    <scope>NUCLEOTIDE SEQUENCE [LARGE SCALE GENOMIC DNA]</scope>
    <source>
        <strain evidence="1 2">DSM 45934</strain>
    </source>
</reference>
<dbReference type="RefSeq" id="WP_132113354.1">
    <property type="nucleotide sequence ID" value="NZ_SLWS01000002.1"/>
</dbReference>
<keyword evidence="2" id="KW-1185">Reference proteome</keyword>
<dbReference type="SUPFAM" id="SSF52540">
    <property type="entry name" value="P-loop containing nucleoside triphosphate hydrolases"/>
    <property type="match status" value="1"/>
</dbReference>
<dbReference type="OrthoDB" id="4529294at2"/>
<dbReference type="Proteomes" id="UP000295680">
    <property type="component" value="Unassembled WGS sequence"/>
</dbReference>
<dbReference type="Gene3D" id="3.40.50.300">
    <property type="entry name" value="P-loop containing nucleotide triphosphate hydrolases"/>
    <property type="match status" value="1"/>
</dbReference>
<organism evidence="1 2">
    <name type="scientific">Actinocrispum wychmicini</name>
    <dbReference type="NCBI Taxonomy" id="1213861"/>
    <lineage>
        <taxon>Bacteria</taxon>
        <taxon>Bacillati</taxon>
        <taxon>Actinomycetota</taxon>
        <taxon>Actinomycetes</taxon>
        <taxon>Pseudonocardiales</taxon>
        <taxon>Pseudonocardiaceae</taxon>
        <taxon>Actinocrispum</taxon>
    </lineage>
</organism>
<comment type="caution">
    <text evidence="1">The sequence shown here is derived from an EMBL/GenBank/DDBJ whole genome shotgun (WGS) entry which is preliminary data.</text>
</comment>
<protein>
    <recommendedName>
        <fullName evidence="3">NB-ARC domain-containing protein</fullName>
    </recommendedName>
</protein>
<evidence type="ECO:0008006" key="3">
    <source>
        <dbReference type="Google" id="ProtNLM"/>
    </source>
</evidence>
<dbReference type="EMBL" id="SLWS01000002">
    <property type="protein sequence ID" value="TCO61937.1"/>
    <property type="molecule type" value="Genomic_DNA"/>
</dbReference>
<sequence length="649" mass="71723">MTVMQQLPLPPAEFVDRTPLLAWMGERLAAASAVGRPACLALHGPAGVGVRSVVQEWYRRMAEWFSAGALRIPLGDAVSGGDALVSEALGDVLADLGVRRGDLPSSIESRKNLFRTRTHGKRFLVVLEEVSSAAQVEHFLLNSPTSAVVVISRSRIRRLDLMGFESKAVDPLEERFGLELFERVLGGGWFSAARVAPGSVARVCGGYPLAIRATAAQIASTPEWEVAELIRDLARRGLGALDPETQEYVRDSFDRAYVGLPEAQARAYRLVVGLYPGATVFVDAAAVMLDQSQHDVRTLLAALAAAQLLTRVSADVFEFHDVAHWHARDRAEADEPFAEHSVVVERVVRWYVEQTISRDRVLSDRPRIGPGYLAPDPTVVTREAALDWLEERRGNLLAVVTSAERFQLADVVWQMCEALWGVYHLHGHYEEWITSHRVGLEAATQLGDPRVRMRMASQLGSALFGVGDLDQAGEAFSESYRSAVEAGDATGAQSALEWEGKIETKRGNFDAAMRKFDASWKVAARDVPEHLRPRMFALLWLQRARTAFDAEQDIDGLQPARHAVEFFEGTDERDNLAKSLLVLGKILARLGDTAALATARRAADLFRLDRSARGEMEALEVIVDIAPEQDDLDRLRDLRRDLGEPDEEQ</sequence>
<dbReference type="InterPro" id="IPR027417">
    <property type="entry name" value="P-loop_NTPase"/>
</dbReference>
<dbReference type="SUPFAM" id="SSF48452">
    <property type="entry name" value="TPR-like"/>
    <property type="match status" value="1"/>
</dbReference>